<name>A0A8J2WIZ5_9STRA</name>
<comment type="caution">
    <text evidence="2">The sequence shown here is derived from an EMBL/GenBank/DDBJ whole genome shotgun (WGS) entry which is preliminary data.</text>
</comment>
<dbReference type="SUPFAM" id="SSF69742">
    <property type="entry name" value="Glutamyl tRNA-reductase catalytic, N-terminal domain"/>
    <property type="match status" value="1"/>
</dbReference>
<dbReference type="EMBL" id="CAKKNE010000003">
    <property type="protein sequence ID" value="CAH0370740.1"/>
    <property type="molecule type" value="Genomic_DNA"/>
</dbReference>
<evidence type="ECO:0000313" key="3">
    <source>
        <dbReference type="Proteomes" id="UP000789595"/>
    </source>
</evidence>
<keyword evidence="1" id="KW-0732">Signal</keyword>
<reference evidence="2" key="1">
    <citation type="submission" date="2021-11" db="EMBL/GenBank/DDBJ databases">
        <authorList>
            <consortium name="Genoscope - CEA"/>
            <person name="William W."/>
        </authorList>
    </citation>
    <scope>NUCLEOTIDE SEQUENCE</scope>
</reference>
<dbReference type="GO" id="GO:0050661">
    <property type="term" value="F:NADP binding"/>
    <property type="evidence" value="ECO:0007669"/>
    <property type="project" value="InterPro"/>
</dbReference>
<dbReference type="GO" id="GO:0033014">
    <property type="term" value="P:tetrapyrrole biosynthetic process"/>
    <property type="evidence" value="ECO:0007669"/>
    <property type="project" value="InterPro"/>
</dbReference>
<organism evidence="2 3">
    <name type="scientific">Pelagomonas calceolata</name>
    <dbReference type="NCBI Taxonomy" id="35677"/>
    <lineage>
        <taxon>Eukaryota</taxon>
        <taxon>Sar</taxon>
        <taxon>Stramenopiles</taxon>
        <taxon>Ochrophyta</taxon>
        <taxon>Pelagophyceae</taxon>
        <taxon>Pelagomonadales</taxon>
        <taxon>Pelagomonadaceae</taxon>
        <taxon>Pelagomonas</taxon>
    </lineage>
</organism>
<proteinExistence type="predicted"/>
<dbReference type="Proteomes" id="UP000789595">
    <property type="component" value="Unassembled WGS sequence"/>
</dbReference>
<keyword evidence="3" id="KW-1185">Reference proteome</keyword>
<dbReference type="InterPro" id="IPR036343">
    <property type="entry name" value="GluRdtase_N_sf"/>
</dbReference>
<protein>
    <recommendedName>
        <fullName evidence="4">Glutamyl-tRNA reductase</fullName>
    </recommendedName>
</protein>
<sequence length="441" mass="48423">MRLLVQFLAAAAVALQAPPARHVRTRRLQATQQLDVGCWMLLVPELNALPGRHAYDQTEFLNTDEILDRVDSIDEAAVLSTCDRYCVFVATKKNLTEALRDVETVVSREIAVRAGRTGRQLLLPHAEGGPQAIAAPELPQQAVAGALDDTATQNMLADAFEQVRARRAAAGDVFAAQVANHADHFQGDVDALAAALVEEPETARRRQVCEVTTKARPTREDTTLTAQQEARLEERAQKRAAREEAKLLKKAELFKELGFAKEKEQCERFALRLGAGLESTIVGDLTIPRQLLELRDETLKSGATPRRGALLPLIDAARAAGRKTRDETLGDLSIARFPSREDTMSADEASAVLDHARAVVDAEHAQLLESRLERRAAPIIRAFRARADALVARSTHPKARLVMRRLLHAPTLRLRGDPADADAVVEDALRRVEVALDELPP</sequence>
<evidence type="ECO:0000256" key="1">
    <source>
        <dbReference type="SAM" id="SignalP"/>
    </source>
</evidence>
<evidence type="ECO:0008006" key="4">
    <source>
        <dbReference type="Google" id="ProtNLM"/>
    </source>
</evidence>
<feature type="chain" id="PRO_5035153294" description="Glutamyl-tRNA reductase" evidence="1">
    <location>
        <begin position="23"/>
        <end position="441"/>
    </location>
</feature>
<evidence type="ECO:0000313" key="2">
    <source>
        <dbReference type="EMBL" id="CAH0370740.1"/>
    </source>
</evidence>
<accession>A0A8J2WIZ5</accession>
<feature type="signal peptide" evidence="1">
    <location>
        <begin position="1"/>
        <end position="22"/>
    </location>
</feature>
<gene>
    <name evidence="2" type="ORF">PECAL_3P06410</name>
</gene>
<dbReference type="GO" id="GO:0008883">
    <property type="term" value="F:glutamyl-tRNA reductase activity"/>
    <property type="evidence" value="ECO:0007669"/>
    <property type="project" value="InterPro"/>
</dbReference>
<dbReference type="AlphaFoldDB" id="A0A8J2WIZ5"/>